<accession>A0A0M0LMX3</accession>
<evidence type="ECO:0000313" key="7">
    <source>
        <dbReference type="EMBL" id="KOO52043.1"/>
    </source>
</evidence>
<dbReference type="Gene3D" id="3.20.20.240">
    <property type="entry name" value="Methylmalonyl-CoA mutase"/>
    <property type="match status" value="2"/>
</dbReference>
<name>A0A0M0LMX3_9BACL</name>
<evidence type="ECO:0000259" key="6">
    <source>
        <dbReference type="Pfam" id="PF01642"/>
    </source>
</evidence>
<comment type="caution">
    <text evidence="7">The sequence shown here is derived from an EMBL/GenBank/DDBJ whole genome shotgun (WGS) entry which is preliminary data.</text>
</comment>
<feature type="domain" description="Methylmalonyl-CoA mutase alpha/beta chain catalytic" evidence="6">
    <location>
        <begin position="188"/>
        <end position="410"/>
    </location>
</feature>
<dbReference type="GO" id="GO:0019678">
    <property type="term" value="P:propionate metabolic process, methylmalonyl pathway"/>
    <property type="evidence" value="ECO:0007669"/>
    <property type="project" value="TreeGrafter"/>
</dbReference>
<dbReference type="GO" id="GO:0004494">
    <property type="term" value="F:methylmalonyl-CoA mutase activity"/>
    <property type="evidence" value="ECO:0007669"/>
    <property type="project" value="UniProtKB-EC"/>
</dbReference>
<dbReference type="InterPro" id="IPR036724">
    <property type="entry name" value="Cobalamin-bd_sf"/>
</dbReference>
<dbReference type="Proteomes" id="UP000036867">
    <property type="component" value="Unassembled WGS sequence"/>
</dbReference>
<protein>
    <submittedName>
        <fullName evidence="7">Methylmalonyl-CoA mutase</fullName>
    </submittedName>
</protein>
<organism evidence="7 8">
    <name type="scientific">Viridibacillus arvi</name>
    <dbReference type="NCBI Taxonomy" id="263475"/>
    <lineage>
        <taxon>Bacteria</taxon>
        <taxon>Bacillati</taxon>
        <taxon>Bacillota</taxon>
        <taxon>Bacilli</taxon>
        <taxon>Bacillales</taxon>
        <taxon>Caryophanaceae</taxon>
        <taxon>Viridibacillus</taxon>
    </lineage>
</organism>
<evidence type="ECO:0000256" key="2">
    <source>
        <dbReference type="ARBA" id="ARBA00008465"/>
    </source>
</evidence>
<proteinExistence type="inferred from homology"/>
<dbReference type="PANTHER" id="PTHR48101:SF1">
    <property type="entry name" value="METHYLMALONYL-COA MUTASE, LARGE SUBUNIT"/>
    <property type="match status" value="1"/>
</dbReference>
<dbReference type="Gene3D" id="3.40.50.280">
    <property type="entry name" value="Cobalamin-binding domain"/>
    <property type="match status" value="1"/>
</dbReference>
<dbReference type="EMBL" id="LILB01000001">
    <property type="protein sequence ID" value="KOO52043.1"/>
    <property type="molecule type" value="Genomic_DNA"/>
</dbReference>
<dbReference type="GeneID" id="301135735"/>
<keyword evidence="4" id="KW-0413">Isomerase</keyword>
<evidence type="ECO:0000256" key="3">
    <source>
        <dbReference type="ARBA" id="ARBA00022628"/>
    </source>
</evidence>
<evidence type="ECO:0000256" key="1">
    <source>
        <dbReference type="ARBA" id="ARBA00001922"/>
    </source>
</evidence>
<dbReference type="GO" id="GO:0031419">
    <property type="term" value="F:cobalamin binding"/>
    <property type="evidence" value="ECO:0007669"/>
    <property type="project" value="UniProtKB-KW"/>
</dbReference>
<keyword evidence="5" id="KW-0170">Cobalt</keyword>
<dbReference type="SUPFAM" id="SSF51703">
    <property type="entry name" value="Cobalamin (vitamin B12)-dependent enzymes"/>
    <property type="match status" value="1"/>
</dbReference>
<dbReference type="InterPro" id="IPR006099">
    <property type="entry name" value="MeMalonylCoA_mutase_a/b_cat"/>
</dbReference>
<reference evidence="8" key="1">
    <citation type="submission" date="2015-08" db="EMBL/GenBank/DDBJ databases">
        <title>Fjat-10028 dsm 16317.</title>
        <authorList>
            <person name="Liu B."/>
            <person name="Wang J."/>
            <person name="Zhu Y."/>
            <person name="Liu G."/>
            <person name="Chen Q."/>
            <person name="Chen Z."/>
            <person name="Lan J."/>
            <person name="Che J."/>
            <person name="Ge C."/>
            <person name="Shi H."/>
            <person name="Pan Z."/>
            <person name="Liu X."/>
        </authorList>
    </citation>
    <scope>NUCLEOTIDE SEQUENCE [LARGE SCALE GENOMIC DNA]</scope>
    <source>
        <strain evidence="8">DSM 16317</strain>
    </source>
</reference>
<keyword evidence="3" id="KW-0846">Cobalamin</keyword>
<evidence type="ECO:0000256" key="4">
    <source>
        <dbReference type="ARBA" id="ARBA00023235"/>
    </source>
</evidence>
<comment type="cofactor">
    <cofactor evidence="1">
        <name>adenosylcob(III)alamin</name>
        <dbReference type="ChEBI" id="CHEBI:18408"/>
    </cofactor>
</comment>
<sequence>MKNNMKEIEFSQANYDQWQESAVKALKGKPFESLITKTIEGISFEPIYTQDQLVEKLDGKLAEQVSTIRSLKTGEECLAAQQTFADSPEALLQGVKESLAKGNDIINIDSRVNFAWDEQTLKELSTLFTENSFKLNIQNNQDALLQVFNYIKEDQKDAVKGYISSADKLNLKGFHNVRTRNANVLEAHYEGAHAVQELAIALLQAAHYMETEEDIESFAKKFFVTFAVDTQFFVEIAKLRAFRVLWKAFTSAYGTDKDLPVAIVTETSLRSFSKLDVYVNLLRAGNEAFSAILGGADVCTVHPHDVLSFPDDKSIRIARNVQLVVKEETHVEHIIDPSGGSYFIETLTADLVKDAWALFNELQEAGGYNAVKTNGQLDALLKETMDQRMKEVETRKKSLIGTNIYANPADEIDERNNPLFADYNRLAKPFEELCLNYAKNQPKVALLTIGQLKQFKPRADFVSGFFATAGIVPEKSPEILSVDEAKDWLTATDAKFVVVCGQDDAMYEYIPALLEVKPAHISLDVAGKFKEEQDEWIEAGLNGFIFAGQNIIEKLTSLTADVKEVQR</sequence>
<dbReference type="SUPFAM" id="SSF52242">
    <property type="entry name" value="Cobalamin (vitamin B12)-binding domain"/>
    <property type="match status" value="1"/>
</dbReference>
<dbReference type="STRING" id="263475.AMD00_06400"/>
<dbReference type="InterPro" id="IPR016176">
    <property type="entry name" value="Cbl-dep_enz_cat"/>
</dbReference>
<dbReference type="PANTHER" id="PTHR48101">
    <property type="entry name" value="METHYLMALONYL-COA MUTASE, MITOCHONDRIAL-RELATED"/>
    <property type="match status" value="1"/>
</dbReference>
<dbReference type="GO" id="GO:0005737">
    <property type="term" value="C:cytoplasm"/>
    <property type="evidence" value="ECO:0007669"/>
    <property type="project" value="TreeGrafter"/>
</dbReference>
<keyword evidence="8" id="KW-1185">Reference proteome</keyword>
<dbReference type="AlphaFoldDB" id="A0A0M0LMX3"/>
<evidence type="ECO:0000313" key="8">
    <source>
        <dbReference type="Proteomes" id="UP000036867"/>
    </source>
</evidence>
<gene>
    <name evidence="7" type="ORF">AMD00_06400</name>
</gene>
<dbReference type="OrthoDB" id="9762378at2"/>
<dbReference type="PATRIC" id="fig|263475.3.peg.1722"/>
<comment type="similarity">
    <text evidence="2">Belongs to the methylmalonyl-CoA mutase family.</text>
</comment>
<dbReference type="RefSeq" id="WP_053416219.1">
    <property type="nucleotide sequence ID" value="NZ_LILB01000001.1"/>
</dbReference>
<dbReference type="Pfam" id="PF01642">
    <property type="entry name" value="MM_CoA_mutase"/>
    <property type="match status" value="1"/>
</dbReference>
<evidence type="ECO:0000256" key="5">
    <source>
        <dbReference type="ARBA" id="ARBA00023285"/>
    </source>
</evidence>
<dbReference type="GO" id="GO:0046872">
    <property type="term" value="F:metal ion binding"/>
    <property type="evidence" value="ECO:0007669"/>
    <property type="project" value="InterPro"/>
</dbReference>